<protein>
    <submittedName>
        <fullName evidence="2">Uncharacterized protein</fullName>
    </submittedName>
</protein>
<feature type="chain" id="PRO_5016456311" evidence="1">
    <location>
        <begin position="21"/>
        <end position="176"/>
    </location>
</feature>
<feature type="signal peptide" evidence="1">
    <location>
        <begin position="1"/>
        <end position="20"/>
    </location>
</feature>
<organism evidence="2 3">
    <name type="scientific">Chryseobacterium phosphatilyticum</name>
    <dbReference type="NCBI Taxonomy" id="475075"/>
    <lineage>
        <taxon>Bacteria</taxon>
        <taxon>Pseudomonadati</taxon>
        <taxon>Bacteroidota</taxon>
        <taxon>Flavobacteriia</taxon>
        <taxon>Flavobacteriales</taxon>
        <taxon>Weeksellaceae</taxon>
        <taxon>Chryseobacterium group</taxon>
        <taxon>Chryseobacterium</taxon>
    </lineage>
</organism>
<dbReference type="Proteomes" id="UP000236594">
    <property type="component" value="Unassembled WGS sequence"/>
</dbReference>
<dbReference type="EMBL" id="PPED02000002">
    <property type="protein sequence ID" value="PWN70347.1"/>
    <property type="molecule type" value="Genomic_DNA"/>
</dbReference>
<dbReference type="OrthoDB" id="1246355at2"/>
<evidence type="ECO:0000313" key="2">
    <source>
        <dbReference type="EMBL" id="PWN70347.1"/>
    </source>
</evidence>
<proteinExistence type="predicted"/>
<evidence type="ECO:0000256" key="1">
    <source>
        <dbReference type="SAM" id="SignalP"/>
    </source>
</evidence>
<comment type="caution">
    <text evidence="2">The sequence shown here is derived from an EMBL/GenBank/DDBJ whole genome shotgun (WGS) entry which is preliminary data.</text>
</comment>
<dbReference type="RefSeq" id="WP_103247304.1">
    <property type="nucleotide sequence ID" value="NZ_PPED02000002.1"/>
</dbReference>
<keyword evidence="3" id="KW-1185">Reference proteome</keyword>
<reference evidence="2 3" key="1">
    <citation type="submission" date="2018-04" db="EMBL/GenBank/DDBJ databases">
        <title>Draft Genome Sequence of Phosphate-Solubilizing Chryseobacterium sp. ISE14 that is a Biocontrol and Plant Growth-Promoting Rhizobacterium Isolated from Cucumber.</title>
        <authorList>
            <person name="Jeong J.-J."/>
            <person name="Sang M.K."/>
            <person name="Choi I.-G."/>
            <person name="Kim K.D."/>
        </authorList>
    </citation>
    <scope>NUCLEOTIDE SEQUENCE [LARGE SCALE GENOMIC DNA]</scope>
    <source>
        <strain evidence="2 3">ISE14</strain>
    </source>
</reference>
<name>A0A316X9H3_9FLAO</name>
<gene>
    <name evidence="2" type="ORF">C1631_010245</name>
</gene>
<accession>A0A316X9H3</accession>
<dbReference type="AlphaFoldDB" id="A0A316X9H3"/>
<sequence>MKKIIVLTLLFLGVFCFSQNQNNVLAIINKTSYTIQGRLGAGNPNPPYYPFVIPVSTSPSGLYTVPPHTDTKFDSLNTSGNAIVPVYQWTVVSSPQTSMTYPYTHPIISNVMNIVKWAYYDFFTVDNQGNVIDQFRMGDPVLSPSSNTIVYGQNMPNIHAEWVQYADYIALTVYEN</sequence>
<evidence type="ECO:0000313" key="3">
    <source>
        <dbReference type="Proteomes" id="UP000236594"/>
    </source>
</evidence>
<keyword evidence="1" id="KW-0732">Signal</keyword>